<dbReference type="SUPFAM" id="SSF53474">
    <property type="entry name" value="alpha/beta-Hydrolases"/>
    <property type="match status" value="1"/>
</dbReference>
<comment type="caution">
    <text evidence="4">The sequence shown here is derived from an EMBL/GenBank/DDBJ whole genome shotgun (WGS) entry which is preliminary data.</text>
</comment>
<dbReference type="AlphaFoldDB" id="A0A1F8AUP4"/>
<evidence type="ECO:0000259" key="3">
    <source>
        <dbReference type="Pfam" id="PF12146"/>
    </source>
</evidence>
<dbReference type="Proteomes" id="UP000178603">
    <property type="component" value="Unassembled WGS sequence"/>
</dbReference>
<evidence type="ECO:0000256" key="1">
    <source>
        <dbReference type="ARBA" id="ARBA00022801"/>
    </source>
</evidence>
<dbReference type="Pfam" id="PF12146">
    <property type="entry name" value="Hydrolase_4"/>
    <property type="match status" value="1"/>
</dbReference>
<gene>
    <name evidence="4" type="ORF">A3E44_01010</name>
</gene>
<dbReference type="InterPro" id="IPR050261">
    <property type="entry name" value="FrsA_esterase"/>
</dbReference>
<evidence type="ECO:0000313" key="5">
    <source>
        <dbReference type="Proteomes" id="UP000178603"/>
    </source>
</evidence>
<feature type="domain" description="Serine aminopeptidase S33" evidence="3">
    <location>
        <begin position="107"/>
        <end position="221"/>
    </location>
</feature>
<feature type="compositionally biased region" description="Basic and acidic residues" evidence="2">
    <location>
        <begin position="240"/>
        <end position="254"/>
    </location>
</feature>
<protein>
    <recommendedName>
        <fullName evidence="3">Serine aminopeptidase S33 domain-containing protein</fullName>
    </recommendedName>
</protein>
<evidence type="ECO:0000256" key="2">
    <source>
        <dbReference type="SAM" id="MobiDB-lite"/>
    </source>
</evidence>
<accession>A0A1F8AUP4</accession>
<feature type="region of interest" description="Disordered" evidence="2">
    <location>
        <begin position="230"/>
        <end position="254"/>
    </location>
</feature>
<dbReference type="EMBL" id="MGGW01000002">
    <property type="protein sequence ID" value="OGM55483.1"/>
    <property type="molecule type" value="Genomic_DNA"/>
</dbReference>
<dbReference type="InterPro" id="IPR022742">
    <property type="entry name" value="Hydrolase_4"/>
</dbReference>
<dbReference type="InterPro" id="IPR029058">
    <property type="entry name" value="AB_hydrolase_fold"/>
</dbReference>
<dbReference type="GO" id="GO:0052689">
    <property type="term" value="F:carboxylic ester hydrolase activity"/>
    <property type="evidence" value="ECO:0007669"/>
    <property type="project" value="UniProtKB-ARBA"/>
</dbReference>
<keyword evidence="1" id="KW-0378">Hydrolase</keyword>
<dbReference type="PANTHER" id="PTHR22946:SF9">
    <property type="entry name" value="POLYKETIDE TRANSFERASE AF380"/>
    <property type="match status" value="1"/>
</dbReference>
<sequence length="342" mass="38167">MSKKLLGFVTATAVIFYVLSRMQISVSTGGVSAPQKTSEPVNSISLEFRKITLPYLRERTYESKLGNLEKYSENTQYTSYLTSYNSDGLKINGLITVPSTGSPPWPAIIFIHGYIPPASYKTTANYNSYVDYLAKNGFVVFKIDLRGHAKSEGVASGAYYSGDYIIDTLNARAALFGADFVDQAKIGLWGHSMAGNIVFRSLVALQDIRAVVIWAGAVYSYEDMQKYRISDNSYQPPPQESERRKKREELRNTHGDFNPTSDFWYQVVPTNYLAGVGGAVQIHHAVDDGVVNIGYSRDLMEILDDTKISHELFEYPSGGHNLTGLSFTTAMQRTVEFFKENL</sequence>
<reference evidence="4 5" key="1">
    <citation type="journal article" date="2016" name="Nat. Commun.">
        <title>Thousands of microbial genomes shed light on interconnected biogeochemical processes in an aquifer system.</title>
        <authorList>
            <person name="Anantharaman K."/>
            <person name="Brown C.T."/>
            <person name="Hug L.A."/>
            <person name="Sharon I."/>
            <person name="Castelle C.J."/>
            <person name="Probst A.J."/>
            <person name="Thomas B.C."/>
            <person name="Singh A."/>
            <person name="Wilkins M.J."/>
            <person name="Karaoz U."/>
            <person name="Brodie E.L."/>
            <person name="Williams K.H."/>
            <person name="Hubbard S.S."/>
            <person name="Banfield J.F."/>
        </authorList>
    </citation>
    <scope>NUCLEOTIDE SEQUENCE [LARGE SCALE GENOMIC DNA]</scope>
</reference>
<dbReference type="Gene3D" id="3.40.50.1820">
    <property type="entry name" value="alpha/beta hydrolase"/>
    <property type="match status" value="1"/>
</dbReference>
<dbReference type="PANTHER" id="PTHR22946">
    <property type="entry name" value="DIENELACTONE HYDROLASE DOMAIN-CONTAINING PROTEIN-RELATED"/>
    <property type="match status" value="1"/>
</dbReference>
<evidence type="ECO:0000313" key="4">
    <source>
        <dbReference type="EMBL" id="OGM55483.1"/>
    </source>
</evidence>
<name>A0A1F8AUP4_9BACT</name>
<organism evidence="4 5">
    <name type="scientific">Candidatus Woesebacteria bacterium RIFCSPHIGHO2_12_FULL_41_24</name>
    <dbReference type="NCBI Taxonomy" id="1802510"/>
    <lineage>
        <taxon>Bacteria</taxon>
        <taxon>Candidatus Woeseibacteriota</taxon>
    </lineage>
</organism>
<proteinExistence type="predicted"/>